<dbReference type="InterPro" id="IPR051414">
    <property type="entry name" value="Adenylate-forming_Reductase"/>
</dbReference>
<dbReference type="InterPro" id="IPR020845">
    <property type="entry name" value="AMP-binding_CS"/>
</dbReference>
<evidence type="ECO:0000259" key="4">
    <source>
        <dbReference type="Pfam" id="PF00550"/>
    </source>
</evidence>
<feature type="compositionally biased region" description="Low complexity" evidence="3">
    <location>
        <begin position="832"/>
        <end position="847"/>
    </location>
</feature>
<proteinExistence type="predicted"/>
<dbReference type="InterPro" id="IPR013120">
    <property type="entry name" value="FAR_NAD-bd"/>
</dbReference>
<keyword evidence="1" id="KW-0596">Phosphopantetheine</keyword>
<dbReference type="SUPFAM" id="SSF56801">
    <property type="entry name" value="Acetyl-CoA synthetase-like"/>
    <property type="match status" value="1"/>
</dbReference>
<dbReference type="OrthoDB" id="429813at2759"/>
<dbReference type="Pfam" id="PF23562">
    <property type="entry name" value="AMP-binding_C_3"/>
    <property type="match status" value="1"/>
</dbReference>
<evidence type="ECO:0000256" key="2">
    <source>
        <dbReference type="ARBA" id="ARBA00022553"/>
    </source>
</evidence>
<evidence type="ECO:0000313" key="6">
    <source>
        <dbReference type="EMBL" id="TGO61488.1"/>
    </source>
</evidence>
<dbReference type="Pfam" id="PF00550">
    <property type="entry name" value="PP-binding"/>
    <property type="match status" value="1"/>
</dbReference>
<feature type="domain" description="Carrier" evidence="4">
    <location>
        <begin position="463"/>
        <end position="525"/>
    </location>
</feature>
<dbReference type="InterPro" id="IPR042099">
    <property type="entry name" value="ANL_N_sf"/>
</dbReference>
<accession>A0A4Z1IJ94</accession>
<dbReference type="InterPro" id="IPR036291">
    <property type="entry name" value="NAD(P)-bd_dom_sf"/>
</dbReference>
<comment type="caution">
    <text evidence="6">The sequence shown here is derived from an EMBL/GenBank/DDBJ whole genome shotgun (WGS) entry which is preliminary data.</text>
</comment>
<evidence type="ECO:0000256" key="3">
    <source>
        <dbReference type="SAM" id="MobiDB-lite"/>
    </source>
</evidence>
<reference evidence="6 7" key="1">
    <citation type="submission" date="2017-12" db="EMBL/GenBank/DDBJ databases">
        <title>Comparative genomics of Botrytis spp.</title>
        <authorList>
            <person name="Valero-Jimenez C.A."/>
            <person name="Tapia P."/>
            <person name="Veloso J."/>
            <person name="Silva-Moreno E."/>
            <person name="Staats M."/>
            <person name="Valdes J.H."/>
            <person name="Van Kan J.A.L."/>
        </authorList>
    </citation>
    <scope>NUCLEOTIDE SEQUENCE [LARGE SCALE GENOMIC DNA]</scope>
    <source>
        <strain evidence="6 7">MUCL11595</strain>
    </source>
</reference>
<keyword evidence="7" id="KW-1185">Reference proteome</keyword>
<dbReference type="PROSITE" id="PS00455">
    <property type="entry name" value="AMP_BINDING"/>
    <property type="match status" value="1"/>
</dbReference>
<organism evidence="6 7">
    <name type="scientific">Botryotinia convoluta</name>
    <dbReference type="NCBI Taxonomy" id="54673"/>
    <lineage>
        <taxon>Eukaryota</taxon>
        <taxon>Fungi</taxon>
        <taxon>Dikarya</taxon>
        <taxon>Ascomycota</taxon>
        <taxon>Pezizomycotina</taxon>
        <taxon>Leotiomycetes</taxon>
        <taxon>Helotiales</taxon>
        <taxon>Sclerotiniaceae</taxon>
        <taxon>Botryotinia</taxon>
    </lineage>
</organism>
<dbReference type="Pfam" id="PF07993">
    <property type="entry name" value="NAD_binding_4"/>
    <property type="match status" value="1"/>
</dbReference>
<gene>
    <name evidence="6" type="ORF">BCON_0027g00480</name>
</gene>
<dbReference type="EMBL" id="PQXN01000027">
    <property type="protein sequence ID" value="TGO61488.1"/>
    <property type="molecule type" value="Genomic_DNA"/>
</dbReference>
<name>A0A4Z1IJ94_9HELO</name>
<evidence type="ECO:0000256" key="1">
    <source>
        <dbReference type="ARBA" id="ARBA00022450"/>
    </source>
</evidence>
<evidence type="ECO:0000259" key="5">
    <source>
        <dbReference type="Pfam" id="PF07993"/>
    </source>
</evidence>
<evidence type="ECO:0008006" key="8">
    <source>
        <dbReference type="Google" id="ProtNLM"/>
    </source>
</evidence>
<keyword evidence="2" id="KW-0597">Phosphoprotein</keyword>
<dbReference type="PANTHER" id="PTHR43439:SF2">
    <property type="entry name" value="ENZYME, PUTATIVE (JCVI)-RELATED"/>
    <property type="match status" value="1"/>
</dbReference>
<dbReference type="SUPFAM" id="SSF51735">
    <property type="entry name" value="NAD(P)-binding Rossmann-fold domains"/>
    <property type="match status" value="1"/>
</dbReference>
<dbReference type="Proteomes" id="UP000297527">
    <property type="component" value="Unassembled WGS sequence"/>
</dbReference>
<dbReference type="AlphaFoldDB" id="A0A4Z1IJ94"/>
<sequence>MASIIFEEGTLAPRRQKQLLNHIVDGMAKHRPNSLYAEIPKSLTSYEDGFQKVTYANLANVITQICSRFLIKTYDHFPYHKTFAQASAEPLAVLHTSGTTGLPKAIIWTHDFAAKQSLDISGGLFASFLGALHNQSLVIYPLAGVPPSAQLVVDGLRYTKADCVLLAPPFVEEVGKNPELLDFLAKSVDYLMYAGGDVSQVAGDKISERVKLFMVIGSTESGVIPNIRPARQWSTKDWKYFHFNPHAGIDFRHQSDNQYEAVIIRDPVPEKRQLVFSVFPELDEWGTHGLYSPHPSIPNLWAYSGQSDDIIVLLTGEKTNPTTMEQTISHHPEVQAALVAGTARFQTALLIELVPSQNSEKLSTVERAHAIERIWPKIEEANQECPQHAKVAKTHILFTTPEKPMERAGKGTIQRKPTLDLYSEELDKLYADAEKMSTSAPVDISLPQDGVDLTDSNPIALFIHDIIAQLTGTNNFQDGDDPFAHGMMESLQALRLTRVLKQTFAIPDFDISTVYSNPSVNSLTDATVHLFSSHKINKSSSEESRQHTISQVLDEYKLCIDEVKNSTCSTPRKVRRSEQRVVALTGSTGSIGCYILQTLLHSEFDSHVFFLNRTNLQFLQVGRSKGHGLETEFPSDRITFLAADLSKKNLGLDLKIYNKLQESVTDIIHNAWTVNFNLPLSVFRPNIEGVINLASFAVSAAQLPSLMFLSSASSIAHFQRLPTTPESIIDDVSASLAMGYAESKYITEHLLDYTAKKYPSLLIQIARIGQVAGPVSKRGSWNRQEWLPRLVLTSVQLGIIPESLDATKETEVNRIPLDMLARVLVEFCLGDSDSSSTSGSDFGSDSGSVEEDAGAKVFHPTNPVLTSWDSLLSAINRSQDKPLKPVPFNSWIEHVRKEAAKIDDTTKLEDQLTEIPAVKVMPFYKGLARGKGVPRLDNERAIKMSKQLRELAGIKSEWMEKWVKGWIEAGVDKL</sequence>
<protein>
    <recommendedName>
        <fullName evidence="8">Carrier domain-containing protein</fullName>
    </recommendedName>
</protein>
<feature type="domain" description="Thioester reductase (TE)" evidence="5">
    <location>
        <begin position="584"/>
        <end position="823"/>
    </location>
</feature>
<evidence type="ECO:0000313" key="7">
    <source>
        <dbReference type="Proteomes" id="UP000297527"/>
    </source>
</evidence>
<dbReference type="Gene3D" id="3.40.50.12780">
    <property type="entry name" value="N-terminal domain of ligase-like"/>
    <property type="match status" value="1"/>
</dbReference>
<dbReference type="InterPro" id="IPR009081">
    <property type="entry name" value="PP-bd_ACP"/>
</dbReference>
<dbReference type="PANTHER" id="PTHR43439">
    <property type="entry name" value="PHENYLACETATE-COENZYME A LIGASE"/>
    <property type="match status" value="1"/>
</dbReference>
<feature type="region of interest" description="Disordered" evidence="3">
    <location>
        <begin position="832"/>
        <end position="852"/>
    </location>
</feature>
<dbReference type="Gene3D" id="3.40.50.720">
    <property type="entry name" value="NAD(P)-binding Rossmann-like Domain"/>
    <property type="match status" value="1"/>
</dbReference>